<evidence type="ECO:0000313" key="1">
    <source>
        <dbReference type="EMBL" id="RPE34942.1"/>
    </source>
</evidence>
<comment type="caution">
    <text evidence="1">The sequence shown here is derived from an EMBL/GenBank/DDBJ whole genome shotgun (WGS) entry which is preliminary data.</text>
</comment>
<organism evidence="1 2">
    <name type="scientific">Kitasatospora cineracea</name>
    <dbReference type="NCBI Taxonomy" id="88074"/>
    <lineage>
        <taxon>Bacteria</taxon>
        <taxon>Bacillati</taxon>
        <taxon>Actinomycetota</taxon>
        <taxon>Actinomycetes</taxon>
        <taxon>Kitasatosporales</taxon>
        <taxon>Streptomycetaceae</taxon>
        <taxon>Kitasatospora</taxon>
    </lineage>
</organism>
<gene>
    <name evidence="1" type="ORF">EDD38_3285</name>
</gene>
<dbReference type="Proteomes" id="UP000266906">
    <property type="component" value="Unassembled WGS sequence"/>
</dbReference>
<sequence length="78" mass="7911">MSATTAVTLPIIGTAQKNRAGFTAAEPISLAQVARSDWCHSMRTTDGPSSGPGSVTYYLLAEIDGNVLAVTGTAGGAR</sequence>
<reference evidence="1 2" key="1">
    <citation type="submission" date="2018-11" db="EMBL/GenBank/DDBJ databases">
        <title>Sequencing the genomes of 1000 actinobacteria strains.</title>
        <authorList>
            <person name="Klenk H.-P."/>
        </authorList>
    </citation>
    <scope>NUCLEOTIDE SEQUENCE [LARGE SCALE GENOMIC DNA]</scope>
    <source>
        <strain evidence="1 2">DSM 44781</strain>
    </source>
</reference>
<dbReference type="AlphaFoldDB" id="A0A3N4RNG3"/>
<dbReference type="EMBL" id="RKQG01000001">
    <property type="protein sequence ID" value="RPE34942.1"/>
    <property type="molecule type" value="Genomic_DNA"/>
</dbReference>
<name>A0A3N4RNG3_9ACTN</name>
<keyword evidence="2" id="KW-1185">Reference proteome</keyword>
<accession>A0A3N4RNG3</accession>
<evidence type="ECO:0000313" key="2">
    <source>
        <dbReference type="Proteomes" id="UP000266906"/>
    </source>
</evidence>
<dbReference type="RefSeq" id="WP_123818587.1">
    <property type="nucleotide sequence ID" value="NZ_RKQG01000001.1"/>
</dbReference>
<proteinExistence type="predicted"/>
<protein>
    <submittedName>
        <fullName evidence="1">Uncharacterized protein</fullName>
    </submittedName>
</protein>